<dbReference type="OMA" id="FGYAHWA"/>
<keyword evidence="5" id="KW-1133">Transmembrane helix</keyword>
<evidence type="ECO:0000256" key="5">
    <source>
        <dbReference type="SAM" id="Phobius"/>
    </source>
</evidence>
<evidence type="ECO:0000256" key="2">
    <source>
        <dbReference type="ARBA" id="ARBA00022679"/>
    </source>
</evidence>
<dbReference type="GO" id="GO:0005737">
    <property type="term" value="C:cytoplasm"/>
    <property type="evidence" value="ECO:0007669"/>
    <property type="project" value="TreeGrafter"/>
</dbReference>
<name>A0A8D2JBP2_VARKO</name>
<evidence type="ECO:0000256" key="4">
    <source>
        <dbReference type="ARBA" id="ARBA00023098"/>
    </source>
</evidence>
<evidence type="ECO:0000256" key="1">
    <source>
        <dbReference type="ARBA" id="ARBA00007824"/>
    </source>
</evidence>
<dbReference type="KEGG" id="vko:123032564"/>
<keyword evidence="2" id="KW-0808">Transferase</keyword>
<evidence type="ECO:0000313" key="7">
    <source>
        <dbReference type="Ensembl" id="ENSVKKP00000009289.1"/>
    </source>
</evidence>
<gene>
    <name evidence="7" type="primary">LOC123032564</name>
</gene>
<dbReference type="Ensembl" id="ENSVKKT00000009522.1">
    <property type="protein sequence ID" value="ENSVKKP00000009289.1"/>
    <property type="gene ID" value="ENSVKKG00000006579.1"/>
</dbReference>
<evidence type="ECO:0000256" key="3">
    <source>
        <dbReference type="ARBA" id="ARBA00022801"/>
    </source>
</evidence>
<dbReference type="GeneID" id="123032564"/>
<dbReference type="GO" id="GO:0004623">
    <property type="term" value="F:phospholipase A2 activity"/>
    <property type="evidence" value="ECO:0007669"/>
    <property type="project" value="TreeGrafter"/>
</dbReference>
<keyword evidence="5" id="KW-0472">Membrane</keyword>
<keyword evidence="3" id="KW-0378">Hydrolase</keyword>
<dbReference type="RefSeq" id="XP_044304477.1">
    <property type="nucleotide sequence ID" value="XM_044448542.1"/>
</dbReference>
<keyword evidence="8" id="KW-1185">Reference proteome</keyword>
<reference evidence="7" key="1">
    <citation type="submission" date="2025-08" db="UniProtKB">
        <authorList>
            <consortium name="Ensembl"/>
        </authorList>
    </citation>
    <scope>IDENTIFICATION</scope>
</reference>
<dbReference type="Gene3D" id="3.90.1720.10">
    <property type="entry name" value="endopeptidase domain like (from Nostoc punctiforme)"/>
    <property type="match status" value="1"/>
</dbReference>
<dbReference type="GO" id="GO:0070292">
    <property type="term" value="P:N-acylphosphatidylethanolamine metabolic process"/>
    <property type="evidence" value="ECO:0007669"/>
    <property type="project" value="TreeGrafter"/>
</dbReference>
<dbReference type="Pfam" id="PF04970">
    <property type="entry name" value="LRAT"/>
    <property type="match status" value="1"/>
</dbReference>
<keyword evidence="4" id="KW-0443">Lipid metabolism</keyword>
<dbReference type="InterPro" id="IPR007053">
    <property type="entry name" value="LRAT_dom"/>
</dbReference>
<evidence type="ECO:0000259" key="6">
    <source>
        <dbReference type="PROSITE" id="PS51934"/>
    </source>
</evidence>
<organism evidence="7 8">
    <name type="scientific">Varanus komodoensis</name>
    <name type="common">Komodo dragon</name>
    <dbReference type="NCBI Taxonomy" id="61221"/>
    <lineage>
        <taxon>Eukaryota</taxon>
        <taxon>Metazoa</taxon>
        <taxon>Chordata</taxon>
        <taxon>Craniata</taxon>
        <taxon>Vertebrata</taxon>
        <taxon>Euteleostomi</taxon>
        <taxon>Lepidosauria</taxon>
        <taxon>Squamata</taxon>
        <taxon>Bifurcata</taxon>
        <taxon>Unidentata</taxon>
        <taxon>Episquamata</taxon>
        <taxon>Toxicofera</taxon>
        <taxon>Anguimorpha</taxon>
        <taxon>Paleoanguimorpha</taxon>
        <taxon>Varanoidea</taxon>
        <taxon>Varanidae</taxon>
        <taxon>Varanus</taxon>
    </lineage>
</organism>
<comment type="similarity">
    <text evidence="1">Belongs to the H-rev107 family.</text>
</comment>
<dbReference type="Proteomes" id="UP000694545">
    <property type="component" value="Unplaced"/>
</dbReference>
<dbReference type="InterPro" id="IPR051496">
    <property type="entry name" value="H-rev107_PLA/AT"/>
</dbReference>
<feature type="domain" description="LRAT" evidence="6">
    <location>
        <begin position="14"/>
        <end position="130"/>
    </location>
</feature>
<evidence type="ECO:0000313" key="8">
    <source>
        <dbReference type="Proteomes" id="UP000694545"/>
    </source>
</evidence>
<sequence>MPDRLYVEPKPGDLIEISRLGYQHWAIYVGSGYVIHLTPSGELKQSRLSSFLSIVSDKMVVKKALLWEIARGDVCQVNNKYDRKHRPRPARKIVREAELLLGKEMHYSLTSSNCEHFATRLRYGMARSDQVRDTLIVSTVGVIGVGVAVVVTTAIGLILESSRCIKD</sequence>
<proteinExistence type="inferred from homology"/>
<feature type="transmembrane region" description="Helical" evidence="5">
    <location>
        <begin position="135"/>
        <end position="159"/>
    </location>
</feature>
<dbReference type="GO" id="GO:0008970">
    <property type="term" value="F:phospholipase A1 activity"/>
    <property type="evidence" value="ECO:0007669"/>
    <property type="project" value="TreeGrafter"/>
</dbReference>
<keyword evidence="5" id="KW-0812">Transmembrane</keyword>
<dbReference type="PANTHER" id="PTHR13943">
    <property type="entry name" value="HRAS-LIKE SUPPRESSOR - RELATED"/>
    <property type="match status" value="1"/>
</dbReference>
<reference evidence="7" key="2">
    <citation type="submission" date="2025-09" db="UniProtKB">
        <authorList>
            <consortium name="Ensembl"/>
        </authorList>
    </citation>
    <scope>IDENTIFICATION</scope>
</reference>
<dbReference type="PANTHER" id="PTHR13943:SF31">
    <property type="entry name" value="PHOSPHOLIPASE A AND ACYLTRANSFERASE 3"/>
    <property type="match status" value="1"/>
</dbReference>
<protein>
    <recommendedName>
        <fullName evidence="6">LRAT domain-containing protein</fullName>
    </recommendedName>
</protein>
<dbReference type="GO" id="GO:0016410">
    <property type="term" value="F:N-acyltransferase activity"/>
    <property type="evidence" value="ECO:0007669"/>
    <property type="project" value="TreeGrafter"/>
</dbReference>
<dbReference type="OrthoDB" id="421951at2759"/>
<dbReference type="AlphaFoldDB" id="A0A8D2JBP2"/>
<accession>A0A8D2JBP2</accession>
<dbReference type="PROSITE" id="PS51934">
    <property type="entry name" value="LRAT"/>
    <property type="match status" value="1"/>
</dbReference>